<evidence type="ECO:0000256" key="15">
    <source>
        <dbReference type="ARBA" id="ARBA00023157"/>
    </source>
</evidence>
<proteinExistence type="inferred from homology"/>
<keyword evidence="13" id="KW-0333">Golgi apparatus</keyword>
<evidence type="ECO:0000256" key="8">
    <source>
        <dbReference type="ARBA" id="ARBA00022679"/>
    </source>
</evidence>
<feature type="disulfide bond" evidence="25">
    <location>
        <begin position="229"/>
        <end position="243"/>
    </location>
</feature>
<feature type="disulfide bond" evidence="25">
    <location>
        <begin position="445"/>
        <end position="454"/>
    </location>
</feature>
<comment type="similarity">
    <text evidence="4">Belongs to the glycosyltransferase 16 (GT16) protein family.</text>
</comment>
<dbReference type="InterPro" id="IPR007754">
    <property type="entry name" value="GlcNAc_II"/>
</dbReference>
<evidence type="ECO:0000256" key="26">
    <source>
        <dbReference type="PIRSR" id="PIRSR607754-4"/>
    </source>
</evidence>
<dbReference type="GO" id="GO:0009312">
    <property type="term" value="P:oligosaccharide biosynthetic process"/>
    <property type="evidence" value="ECO:0007669"/>
    <property type="project" value="InterPro"/>
</dbReference>
<keyword evidence="9 27" id="KW-0812">Transmembrane</keyword>
<dbReference type="Pfam" id="PF05060">
    <property type="entry name" value="MGAT2"/>
    <property type="match status" value="2"/>
</dbReference>
<dbReference type="GO" id="GO:0000139">
    <property type="term" value="C:Golgi membrane"/>
    <property type="evidence" value="ECO:0007669"/>
    <property type="project" value="UniProtKB-SubCell"/>
</dbReference>
<keyword evidence="7" id="KW-0328">Glycosyltransferase</keyword>
<feature type="binding site" evidence="23">
    <location>
        <begin position="262"/>
        <end position="266"/>
    </location>
    <ligand>
        <name>substrate</name>
    </ligand>
</feature>
<dbReference type="PANTHER" id="PTHR12871:SF0">
    <property type="entry name" value="ALPHA-1,6-MANNOSYL-GLYCOPROTEIN 2-BETA-N-ACETYLGLUCOSAMINYLTRANSFERASE"/>
    <property type="match status" value="1"/>
</dbReference>
<feature type="disulfide bond" evidence="25">
    <location>
        <begin position="316"/>
        <end position="319"/>
    </location>
</feature>
<evidence type="ECO:0000313" key="28">
    <source>
        <dbReference type="EMBL" id="CAB3382944.1"/>
    </source>
</evidence>
<feature type="disulfide bond" evidence="25">
    <location>
        <begin position="406"/>
        <end position="509"/>
    </location>
</feature>
<comment type="pathway">
    <text evidence="3">Protein modification; protein glycosylation.</text>
</comment>
<dbReference type="GO" id="GO:0005795">
    <property type="term" value="C:Golgi stack"/>
    <property type="evidence" value="ECO:0007669"/>
    <property type="project" value="InterPro"/>
</dbReference>
<comment type="catalytic activity">
    <reaction evidence="22">
        <text>an N(4)-{beta-D-GlcNAc-(1-&gt;2)-alpha-D-Man-(1-&gt;3)-[alpha-D-Man-(1-&gt;6)]-beta-D-Man-(1-&gt;4)-beta-D-GlcNAc-(1-&gt;4)-beta-D-GlcNAc}-L-asparaginyl-[protein] + UDP-N-acetyl-alpha-D-glucosamine = N(4)-{beta-D-GlcNAc-(1-&gt;2)-alpha-D-Man-(1-&gt;3)-[beta-D-GlcNAc-(1-&gt;2)-alpha-D-Man-(1-&gt;6)]-beta-D-Man-(1-&gt;4)-beta-D-GlcNAc-(1-&gt;4)-beta-D-GlcNAc}-L-asparaginyl-[protein] + UDP + H(+)</text>
        <dbReference type="Rhea" id="RHEA:12941"/>
        <dbReference type="Rhea" id="RHEA-COMP:13526"/>
        <dbReference type="Rhea" id="RHEA-COMP:14369"/>
        <dbReference type="ChEBI" id="CHEBI:15378"/>
        <dbReference type="ChEBI" id="CHEBI:57705"/>
        <dbReference type="ChEBI" id="CHEBI:58223"/>
        <dbReference type="ChEBI" id="CHEBI:60615"/>
        <dbReference type="ChEBI" id="CHEBI:60651"/>
        <dbReference type="EC" id="2.4.1.143"/>
    </reaction>
</comment>
<dbReference type="AlphaFoldDB" id="A0A8S1DKW5"/>
<evidence type="ECO:0000256" key="10">
    <source>
        <dbReference type="ARBA" id="ARBA00022723"/>
    </source>
</evidence>
<evidence type="ECO:0000256" key="7">
    <source>
        <dbReference type="ARBA" id="ARBA00022676"/>
    </source>
</evidence>
<evidence type="ECO:0000256" key="27">
    <source>
        <dbReference type="SAM" id="Phobius"/>
    </source>
</evidence>
<feature type="binding site" evidence="24">
    <location>
        <position position="441"/>
    </location>
    <ligand>
        <name>Mn(2+)</name>
        <dbReference type="ChEBI" id="CHEBI:29035"/>
    </ligand>
</feature>
<evidence type="ECO:0000256" key="9">
    <source>
        <dbReference type="ARBA" id="ARBA00022692"/>
    </source>
</evidence>
<feature type="disulfide bond" evidence="25">
    <location>
        <begin position="401"/>
        <end position="424"/>
    </location>
</feature>
<feature type="glycosylation site" description="N-linked (GlcNAc...) asparagine" evidence="26">
    <location>
        <position position="120"/>
    </location>
</feature>
<evidence type="ECO:0000256" key="2">
    <source>
        <dbReference type="ARBA" id="ARBA00004323"/>
    </source>
</evidence>
<dbReference type="Proteomes" id="UP000494165">
    <property type="component" value="Unassembled WGS sequence"/>
</dbReference>
<evidence type="ECO:0000256" key="3">
    <source>
        <dbReference type="ARBA" id="ARBA00004922"/>
    </source>
</evidence>
<dbReference type="GO" id="GO:0008455">
    <property type="term" value="F:alpha-1,6-mannosylglycoprotein 2-beta-N-acetylglucosaminyltransferase activity"/>
    <property type="evidence" value="ECO:0007669"/>
    <property type="project" value="UniProtKB-EC"/>
</dbReference>
<evidence type="ECO:0000256" key="11">
    <source>
        <dbReference type="ARBA" id="ARBA00022968"/>
    </source>
</evidence>
<dbReference type="PANTHER" id="PTHR12871">
    <property type="entry name" value="BETA-1,2-N-ACETYLGLUCOSAMINYLTRANSFERASE II"/>
    <property type="match status" value="1"/>
</dbReference>
<keyword evidence="11" id="KW-0735">Signal-anchor</keyword>
<dbReference type="GO" id="GO:0046872">
    <property type="term" value="F:metal ion binding"/>
    <property type="evidence" value="ECO:0007669"/>
    <property type="project" value="UniProtKB-KW"/>
</dbReference>
<evidence type="ECO:0000256" key="13">
    <source>
        <dbReference type="ARBA" id="ARBA00023034"/>
    </source>
</evidence>
<evidence type="ECO:0000256" key="12">
    <source>
        <dbReference type="ARBA" id="ARBA00022989"/>
    </source>
</evidence>
<evidence type="ECO:0000256" key="20">
    <source>
        <dbReference type="ARBA" id="ARBA00032552"/>
    </source>
</evidence>
<organism evidence="28 29">
    <name type="scientific">Cloeon dipterum</name>
    <dbReference type="NCBI Taxonomy" id="197152"/>
    <lineage>
        <taxon>Eukaryota</taxon>
        <taxon>Metazoa</taxon>
        <taxon>Ecdysozoa</taxon>
        <taxon>Arthropoda</taxon>
        <taxon>Hexapoda</taxon>
        <taxon>Insecta</taxon>
        <taxon>Pterygota</taxon>
        <taxon>Palaeoptera</taxon>
        <taxon>Ephemeroptera</taxon>
        <taxon>Pisciforma</taxon>
        <taxon>Baetidae</taxon>
        <taxon>Cloeon</taxon>
    </lineage>
</organism>
<evidence type="ECO:0000256" key="18">
    <source>
        <dbReference type="ARBA" id="ARBA00029663"/>
    </source>
</evidence>
<accession>A0A8S1DKW5</accession>
<evidence type="ECO:0000256" key="6">
    <source>
        <dbReference type="ARBA" id="ARBA00014817"/>
    </source>
</evidence>
<protein>
    <recommendedName>
        <fullName evidence="6">Alpha-1,6-mannosyl-glycoprotein 2-beta-N-acetylglucosaminyltransferase</fullName>
        <ecNumber evidence="5">2.4.1.143</ecNumber>
    </recommendedName>
    <alternativeName>
        <fullName evidence="21">Beta-1,2-N-acetylglucosaminyltransferase II</fullName>
    </alternativeName>
    <alternativeName>
        <fullName evidence="20">GlcNAc-T II</fullName>
    </alternativeName>
    <alternativeName>
        <fullName evidence="19">Mannoside acetylglucosaminyltransferase 2</fullName>
    </alternativeName>
    <alternativeName>
        <fullName evidence="18">N-glycosyl-oligosaccharide-glycoprotein N-acetylglucosaminyltransferase II</fullName>
    </alternativeName>
</protein>
<keyword evidence="29" id="KW-1185">Reference proteome</keyword>
<keyword evidence="16 26" id="KW-0325">Glycoprotein</keyword>
<keyword evidence="14 27" id="KW-0472">Membrane</keyword>
<evidence type="ECO:0000256" key="25">
    <source>
        <dbReference type="PIRSR" id="PIRSR607754-3"/>
    </source>
</evidence>
<feature type="binding site" evidence="23">
    <location>
        <position position="187"/>
    </location>
    <ligand>
        <name>substrate</name>
    </ligand>
</feature>
<evidence type="ECO:0000313" key="29">
    <source>
        <dbReference type="Proteomes" id="UP000494165"/>
    </source>
</evidence>
<reference evidence="28 29" key="1">
    <citation type="submission" date="2020-04" db="EMBL/GenBank/DDBJ databases">
        <authorList>
            <person name="Alioto T."/>
            <person name="Alioto T."/>
            <person name="Gomez Garrido J."/>
        </authorList>
    </citation>
    <scope>NUCLEOTIDE SEQUENCE [LARGE SCALE GENOMIC DNA]</scope>
</reference>
<keyword evidence="10 24" id="KW-0479">Metal-binding</keyword>
<keyword evidence="8" id="KW-0808">Transferase</keyword>
<dbReference type="EC" id="2.4.1.143" evidence="5"/>
<dbReference type="GO" id="GO:0006487">
    <property type="term" value="P:protein N-linked glycosylation"/>
    <property type="evidence" value="ECO:0007669"/>
    <property type="project" value="TreeGrafter"/>
</dbReference>
<sequence length="520" mass="59114">MRGPRGLRLVEEGLAGQLHQMLPPARGPRGRRSASCVRTAVFIFIVTFLWLQLHMASMSGGGSSTGANGAGKHGGAGGADAENSLHEFLNAVPPHLHKFLLGRNSSLANSTEPPPQPSLNLTMVRQAIEQYNAYQVVLNEGRLGPLHNDSLVIVIQVHARITYLRHLLVSLAQARGIENVLLIISHDFFDPEINELVHSIDFCKVMQIFYPYSIQTHPNEFPGESLGDCPRNIKKEQALKIKCLNAEHPDLYGHYREAKFTQTKHHWWWKANRVFDHLEVTRNHTGLVLFLEEDHYVAEDFIEALRLMQKATAVHCDKCNILSLGTYLKTYNYYGDSKNKEAAKAKRLGHSTSNIPPSWNFEILPTLYQQYQKAEVTQWMSNSHNMGMAFNRTTWREIRQCVKYFCNYDDYNWDWSLQQVSQNCMPHKLHALVMRGPRVFHIGECGVHHKKANCNSTAAISKVMKVLHNAKKHLFPSHLTITMPAKLKKTKPLRKGNGGWGDLRDHQLCYNMTVKDFVLG</sequence>
<comment type="cofactor">
    <cofactor evidence="1 24">
        <name>Mn(2+)</name>
        <dbReference type="ChEBI" id="CHEBI:29035"/>
    </cofactor>
</comment>
<comment type="caution">
    <text evidence="28">The sequence shown here is derived from an EMBL/GenBank/DDBJ whole genome shotgun (WGS) entry which is preliminary data.</text>
</comment>
<feature type="binding site" evidence="23">
    <location>
        <position position="347"/>
    </location>
    <ligand>
        <name>substrate</name>
    </ligand>
</feature>
<dbReference type="InterPro" id="IPR029044">
    <property type="entry name" value="Nucleotide-diphossugar_trans"/>
</dbReference>
<dbReference type="EMBL" id="CADEPI010000289">
    <property type="protein sequence ID" value="CAB3382944.1"/>
    <property type="molecule type" value="Genomic_DNA"/>
</dbReference>
<evidence type="ECO:0000256" key="22">
    <source>
        <dbReference type="ARBA" id="ARBA00093257"/>
    </source>
</evidence>
<name>A0A8S1DKW5_9INSE</name>
<keyword evidence="15 25" id="KW-1015">Disulfide bond</keyword>
<dbReference type="SUPFAM" id="SSF53448">
    <property type="entry name" value="Nucleotide-diphospho-sugar transferases"/>
    <property type="match status" value="1"/>
</dbReference>
<feature type="binding site" evidence="23">
    <location>
        <begin position="156"/>
        <end position="160"/>
    </location>
    <ligand>
        <name>substrate</name>
    </ligand>
</feature>
<feature type="transmembrane region" description="Helical" evidence="27">
    <location>
        <begin position="36"/>
        <end position="53"/>
    </location>
</feature>
<dbReference type="OrthoDB" id="6019616at2759"/>
<gene>
    <name evidence="28" type="ORF">CLODIP_2_CD10332</name>
</gene>
<evidence type="ECO:0000256" key="16">
    <source>
        <dbReference type="ARBA" id="ARBA00023180"/>
    </source>
</evidence>
<evidence type="ECO:0000256" key="17">
    <source>
        <dbReference type="ARBA" id="ARBA00023211"/>
    </source>
</evidence>
<comment type="subcellular location">
    <subcellularLocation>
        <location evidence="2">Golgi apparatus membrane</location>
        <topology evidence="2">Single-pass type II membrane protein</topology>
    </subcellularLocation>
</comment>
<evidence type="ECO:0000256" key="23">
    <source>
        <dbReference type="PIRSR" id="PIRSR607754-1"/>
    </source>
</evidence>
<evidence type="ECO:0000256" key="19">
    <source>
        <dbReference type="ARBA" id="ARBA00031203"/>
    </source>
</evidence>
<evidence type="ECO:0000256" key="4">
    <source>
        <dbReference type="ARBA" id="ARBA00011011"/>
    </source>
</evidence>
<evidence type="ECO:0000256" key="5">
    <source>
        <dbReference type="ARBA" id="ARBA00012613"/>
    </source>
</evidence>
<keyword evidence="12 27" id="KW-1133">Transmembrane helix</keyword>
<evidence type="ECO:0000256" key="21">
    <source>
        <dbReference type="ARBA" id="ARBA00032915"/>
    </source>
</evidence>
<feature type="binding site" evidence="24">
    <location>
        <position position="294"/>
    </location>
    <ligand>
        <name>Mn(2+)</name>
        <dbReference type="ChEBI" id="CHEBI:29035"/>
    </ligand>
</feature>
<keyword evidence="17 24" id="KW-0464">Manganese</keyword>
<dbReference type="Gene3D" id="3.90.550.10">
    <property type="entry name" value="Spore Coat Polysaccharide Biosynthesis Protein SpsA, Chain A"/>
    <property type="match status" value="1"/>
</dbReference>
<evidence type="ECO:0000256" key="14">
    <source>
        <dbReference type="ARBA" id="ARBA00023136"/>
    </source>
</evidence>
<evidence type="ECO:0000256" key="24">
    <source>
        <dbReference type="PIRSR" id="PIRSR607754-2"/>
    </source>
</evidence>
<evidence type="ECO:0000256" key="1">
    <source>
        <dbReference type="ARBA" id="ARBA00001936"/>
    </source>
</evidence>